<dbReference type="Gramene" id="AET6Gv20289500.1">
    <property type="protein sequence ID" value="AET6Gv20289500.1"/>
    <property type="gene ID" value="AET6Gv20289500"/>
</dbReference>
<sequence>MYCGKSNDPTIVLEAVASQDLWIWHAYFGLPGTLNDINVLQRPPLFARLASGDAPTCNYKVMDNEYTMGYYLTNGIYPEWATLVKSIKEKRGMPLPQKEANFTRAQESARKDIERAFGVLQARFAIVRGPTRFWDKKTLVNIMKCCVILHNMILEDGRGLNLPCFYDNVGTRVQPERNPDRIQAFLQTRRKLKMPTLIPSSAMIWSSTTGSCLAVANDGLFDSNMSYLIPCLFVIQTLL</sequence>
<reference evidence="1" key="5">
    <citation type="journal article" date="2021" name="G3 (Bethesda)">
        <title>Aegilops tauschii genome assembly Aet v5.0 features greater sequence contiguity and improved annotation.</title>
        <authorList>
            <person name="Wang L."/>
            <person name="Zhu T."/>
            <person name="Rodriguez J.C."/>
            <person name="Deal K.R."/>
            <person name="Dubcovsky J."/>
            <person name="McGuire P.E."/>
            <person name="Lux T."/>
            <person name="Spannagl M."/>
            <person name="Mayer K.F.X."/>
            <person name="Baldrich P."/>
            <person name="Meyers B.C."/>
            <person name="Huo N."/>
            <person name="Gu Y.Q."/>
            <person name="Zhou H."/>
            <person name="Devos K.M."/>
            <person name="Bennetzen J.L."/>
            <person name="Unver T."/>
            <person name="Budak H."/>
            <person name="Gulick P.J."/>
            <person name="Galiba G."/>
            <person name="Kalapos B."/>
            <person name="Nelson D.R."/>
            <person name="Li P."/>
            <person name="You F.M."/>
            <person name="Luo M.C."/>
            <person name="Dvorak J."/>
        </authorList>
    </citation>
    <scope>NUCLEOTIDE SEQUENCE [LARGE SCALE GENOMIC DNA]</scope>
    <source>
        <strain evidence="1">cv. AL8/78</strain>
    </source>
</reference>
<name>A0A453NA05_AEGTS</name>
<evidence type="ECO:0008006" key="3">
    <source>
        <dbReference type="Google" id="ProtNLM"/>
    </source>
</evidence>
<evidence type="ECO:0000313" key="2">
    <source>
        <dbReference type="Proteomes" id="UP000015105"/>
    </source>
</evidence>
<dbReference type="AlphaFoldDB" id="A0A453NA05"/>
<reference evidence="2" key="2">
    <citation type="journal article" date="2017" name="Nat. Plants">
        <title>The Aegilops tauschii genome reveals multiple impacts of transposons.</title>
        <authorList>
            <person name="Zhao G."/>
            <person name="Zou C."/>
            <person name="Li K."/>
            <person name="Wang K."/>
            <person name="Li T."/>
            <person name="Gao L."/>
            <person name="Zhang X."/>
            <person name="Wang H."/>
            <person name="Yang Z."/>
            <person name="Liu X."/>
            <person name="Jiang W."/>
            <person name="Mao L."/>
            <person name="Kong X."/>
            <person name="Jiao Y."/>
            <person name="Jia J."/>
        </authorList>
    </citation>
    <scope>NUCLEOTIDE SEQUENCE [LARGE SCALE GENOMIC DNA]</scope>
    <source>
        <strain evidence="2">cv. AL8/78</strain>
    </source>
</reference>
<reference evidence="1" key="4">
    <citation type="submission" date="2019-03" db="UniProtKB">
        <authorList>
            <consortium name="EnsemblPlants"/>
        </authorList>
    </citation>
    <scope>IDENTIFICATION</scope>
</reference>
<reference evidence="1" key="3">
    <citation type="journal article" date="2017" name="Nature">
        <title>Genome sequence of the progenitor of the wheat D genome Aegilops tauschii.</title>
        <authorList>
            <person name="Luo M.C."/>
            <person name="Gu Y.Q."/>
            <person name="Puiu D."/>
            <person name="Wang H."/>
            <person name="Twardziok S.O."/>
            <person name="Deal K.R."/>
            <person name="Huo N."/>
            <person name="Zhu T."/>
            <person name="Wang L."/>
            <person name="Wang Y."/>
            <person name="McGuire P.E."/>
            <person name="Liu S."/>
            <person name="Long H."/>
            <person name="Ramasamy R.K."/>
            <person name="Rodriguez J.C."/>
            <person name="Van S.L."/>
            <person name="Yuan L."/>
            <person name="Wang Z."/>
            <person name="Xia Z."/>
            <person name="Xiao L."/>
            <person name="Anderson O.D."/>
            <person name="Ouyang S."/>
            <person name="Liang Y."/>
            <person name="Zimin A.V."/>
            <person name="Pertea G."/>
            <person name="Qi P."/>
            <person name="Bennetzen J.L."/>
            <person name="Dai X."/>
            <person name="Dawson M.W."/>
            <person name="Muller H.G."/>
            <person name="Kugler K."/>
            <person name="Rivarola-Duarte L."/>
            <person name="Spannagl M."/>
            <person name="Mayer K.F.X."/>
            <person name="Lu F.H."/>
            <person name="Bevan M.W."/>
            <person name="Leroy P."/>
            <person name="Li P."/>
            <person name="You F.M."/>
            <person name="Sun Q."/>
            <person name="Liu Z."/>
            <person name="Lyons E."/>
            <person name="Wicker T."/>
            <person name="Salzberg S.L."/>
            <person name="Devos K.M."/>
            <person name="Dvorak J."/>
        </authorList>
    </citation>
    <scope>NUCLEOTIDE SEQUENCE [LARGE SCALE GENOMIC DNA]</scope>
    <source>
        <strain evidence="1">cv. AL8/78</strain>
    </source>
</reference>
<dbReference type="PANTHER" id="PTHR47150:SF7">
    <property type="entry name" value="NUCLEASE"/>
    <property type="match status" value="1"/>
</dbReference>
<reference evidence="2" key="1">
    <citation type="journal article" date="2014" name="Science">
        <title>Ancient hybridizations among the ancestral genomes of bread wheat.</title>
        <authorList>
            <consortium name="International Wheat Genome Sequencing Consortium,"/>
            <person name="Marcussen T."/>
            <person name="Sandve S.R."/>
            <person name="Heier L."/>
            <person name="Spannagl M."/>
            <person name="Pfeifer M."/>
            <person name="Jakobsen K.S."/>
            <person name="Wulff B.B."/>
            <person name="Steuernagel B."/>
            <person name="Mayer K.F."/>
            <person name="Olsen O.A."/>
        </authorList>
    </citation>
    <scope>NUCLEOTIDE SEQUENCE [LARGE SCALE GENOMIC DNA]</scope>
    <source>
        <strain evidence="2">cv. AL8/78</strain>
    </source>
</reference>
<dbReference type="EnsemblPlants" id="AET6Gv20289500.1">
    <property type="protein sequence ID" value="AET6Gv20289500.1"/>
    <property type="gene ID" value="AET6Gv20289500"/>
</dbReference>
<dbReference type="Gramene" id="AET6Gv20289500.2">
    <property type="protein sequence ID" value="AET6Gv20289500.2"/>
    <property type="gene ID" value="AET6Gv20289500"/>
</dbReference>
<accession>A0A453NA05</accession>
<dbReference type="PANTHER" id="PTHR47150">
    <property type="entry name" value="OS12G0169200 PROTEIN"/>
    <property type="match status" value="1"/>
</dbReference>
<dbReference type="Pfam" id="PF04827">
    <property type="entry name" value="Plant_tran"/>
    <property type="match status" value="1"/>
</dbReference>
<keyword evidence="2" id="KW-1185">Reference proteome</keyword>
<dbReference type="Proteomes" id="UP000015105">
    <property type="component" value="Chromosome 6D"/>
</dbReference>
<organism evidence="1 2">
    <name type="scientific">Aegilops tauschii subsp. strangulata</name>
    <name type="common">Goatgrass</name>
    <dbReference type="NCBI Taxonomy" id="200361"/>
    <lineage>
        <taxon>Eukaryota</taxon>
        <taxon>Viridiplantae</taxon>
        <taxon>Streptophyta</taxon>
        <taxon>Embryophyta</taxon>
        <taxon>Tracheophyta</taxon>
        <taxon>Spermatophyta</taxon>
        <taxon>Magnoliopsida</taxon>
        <taxon>Liliopsida</taxon>
        <taxon>Poales</taxon>
        <taxon>Poaceae</taxon>
        <taxon>BOP clade</taxon>
        <taxon>Pooideae</taxon>
        <taxon>Triticodae</taxon>
        <taxon>Triticeae</taxon>
        <taxon>Triticinae</taxon>
        <taxon>Aegilops</taxon>
    </lineage>
</organism>
<proteinExistence type="predicted"/>
<evidence type="ECO:0000313" key="1">
    <source>
        <dbReference type="EnsemblPlants" id="AET6Gv20289500.1"/>
    </source>
</evidence>
<dbReference type="EnsemblPlants" id="AET6Gv20289500.2">
    <property type="protein sequence ID" value="AET6Gv20289500.2"/>
    <property type="gene ID" value="AET6Gv20289500"/>
</dbReference>
<protein>
    <recommendedName>
        <fullName evidence="3">DDE Tnp4 domain-containing protein</fullName>
    </recommendedName>
</protein>
<dbReference type="STRING" id="200361.A0A453NA05"/>
<dbReference type="InterPro" id="IPR006912">
    <property type="entry name" value="Harbinger_derived_prot"/>
</dbReference>